<dbReference type="SUPFAM" id="SSF81383">
    <property type="entry name" value="F-box domain"/>
    <property type="match status" value="1"/>
</dbReference>
<proteinExistence type="predicted"/>
<dbReference type="Gene3D" id="3.80.10.10">
    <property type="entry name" value="Ribonuclease Inhibitor"/>
    <property type="match status" value="1"/>
</dbReference>
<dbReference type="InterPro" id="IPR032675">
    <property type="entry name" value="LRR_dom_sf"/>
</dbReference>
<dbReference type="Pfam" id="PF24758">
    <property type="entry name" value="LRR_At5g56370"/>
    <property type="match status" value="1"/>
</dbReference>
<dbReference type="InterPro" id="IPR055294">
    <property type="entry name" value="FBL60-like"/>
</dbReference>
<name>A0A6J0P479_RAPSA</name>
<gene>
    <name evidence="3" type="primary">LOC108862045</name>
</gene>
<reference evidence="2" key="1">
    <citation type="journal article" date="2019" name="Database">
        <title>The radish genome database (RadishGD): an integrated information resource for radish genomics.</title>
        <authorList>
            <person name="Yu H.J."/>
            <person name="Baek S."/>
            <person name="Lee Y.J."/>
            <person name="Cho A."/>
            <person name="Mun J.H."/>
        </authorList>
    </citation>
    <scope>NUCLEOTIDE SEQUENCE [LARGE SCALE GENOMIC DNA]</scope>
    <source>
        <strain evidence="2">cv. WK10039</strain>
    </source>
</reference>
<dbReference type="OrthoDB" id="1122398at2759"/>
<dbReference type="PANTHER" id="PTHR31293">
    <property type="entry name" value="RNI-LIKE SUPERFAMILY PROTEIN"/>
    <property type="match status" value="1"/>
</dbReference>
<sequence>MSRFFPQEDLQQVQSTNINNRTMVDIISTLPSEMRQLLLSFLPTRHAALTSSLSKAWRDEFCLTTNLKLELYDDTADINQFVSFVNRILDVRGGVPNRPSLQKFLLTLNRAIFADEAQAGTLLFQSANRWISFALDSRVTTLTLGFYEFPDDGYVGLPHRIFTANFLVNLRISTSDHVCLFDSHVPVLLPSLKSLRLDMVGLGAEGQGFHNLLRGCPVIEELEMKDLAWFTWPSSSVSSKTLKTLSICWDIYGAEDERSRRPASVFFATPNLEYLDYNDDIAGGYGALDFTSLVEAEVRLHLRVEQDEDEDELENAVEDADASGFMSAICNVKKLFLHADTLQVLAFACPAIPPFPNLTELTIESHQDQLSDWDALPVLLNNCPQLHTLVFMGLTHQAKNTCGNVCRCEGGEVPQHSCLEASPARVLKIHDFGQATAEMDRFLVMVRHFLVTMPHLERFTVYCDGSTETRANLSRRIRGIQMRASPMCRIEVIGR</sequence>
<dbReference type="AlphaFoldDB" id="A0A6J0P479"/>
<feature type="domain" description="FBD" evidence="1">
    <location>
        <begin position="417"/>
        <end position="493"/>
    </location>
</feature>
<evidence type="ECO:0000313" key="2">
    <source>
        <dbReference type="Proteomes" id="UP000504610"/>
    </source>
</evidence>
<dbReference type="KEGG" id="rsz:108862045"/>
<evidence type="ECO:0000259" key="1">
    <source>
        <dbReference type="SMART" id="SM00579"/>
    </source>
</evidence>
<organism evidence="2 3">
    <name type="scientific">Raphanus sativus</name>
    <name type="common">Radish</name>
    <name type="synonym">Raphanus raphanistrum var. sativus</name>
    <dbReference type="NCBI Taxonomy" id="3726"/>
    <lineage>
        <taxon>Eukaryota</taxon>
        <taxon>Viridiplantae</taxon>
        <taxon>Streptophyta</taxon>
        <taxon>Embryophyta</taxon>
        <taxon>Tracheophyta</taxon>
        <taxon>Spermatophyta</taxon>
        <taxon>Magnoliopsida</taxon>
        <taxon>eudicotyledons</taxon>
        <taxon>Gunneridae</taxon>
        <taxon>Pentapetalae</taxon>
        <taxon>rosids</taxon>
        <taxon>malvids</taxon>
        <taxon>Brassicales</taxon>
        <taxon>Brassicaceae</taxon>
        <taxon>Brassiceae</taxon>
        <taxon>Raphanus</taxon>
    </lineage>
</organism>
<dbReference type="Proteomes" id="UP000504610">
    <property type="component" value="Chromosome 5"/>
</dbReference>
<dbReference type="SMART" id="SM00579">
    <property type="entry name" value="FBD"/>
    <property type="match status" value="1"/>
</dbReference>
<dbReference type="InterPro" id="IPR006566">
    <property type="entry name" value="FBD"/>
</dbReference>
<keyword evidence="2" id="KW-1185">Reference proteome</keyword>
<dbReference type="SUPFAM" id="SSF52047">
    <property type="entry name" value="RNI-like"/>
    <property type="match status" value="1"/>
</dbReference>
<dbReference type="GeneID" id="108862045"/>
<dbReference type="PANTHER" id="PTHR31293:SF12">
    <property type="entry name" value="RNI-LIKE SUPERFAMILY PROTEIN"/>
    <property type="match status" value="1"/>
</dbReference>
<dbReference type="RefSeq" id="XP_018491569.2">
    <property type="nucleotide sequence ID" value="XM_018636067.2"/>
</dbReference>
<dbReference type="InterPro" id="IPR036047">
    <property type="entry name" value="F-box-like_dom_sf"/>
</dbReference>
<reference evidence="3" key="2">
    <citation type="submission" date="2025-08" db="UniProtKB">
        <authorList>
            <consortium name="RefSeq"/>
        </authorList>
    </citation>
    <scope>IDENTIFICATION</scope>
    <source>
        <tissue evidence="3">Leaf</tissue>
    </source>
</reference>
<accession>A0A6J0P479</accession>
<evidence type="ECO:0000313" key="3">
    <source>
        <dbReference type="RefSeq" id="XP_018491569.2"/>
    </source>
</evidence>
<protein>
    <submittedName>
        <fullName evidence="3">F-box/LRR-repeat protein At4g14096</fullName>
    </submittedName>
</protein>
<dbReference type="InterPro" id="IPR055411">
    <property type="entry name" value="LRR_FXL15/At3g58940/PEG3-like"/>
</dbReference>